<dbReference type="GO" id="GO:0070652">
    <property type="term" value="C:HAUS complex"/>
    <property type="evidence" value="ECO:0007669"/>
    <property type="project" value="TreeGrafter"/>
</dbReference>
<reference evidence="1" key="2">
    <citation type="submission" date="2025-09" db="UniProtKB">
        <authorList>
            <consortium name="Ensembl"/>
        </authorList>
    </citation>
    <scope>IDENTIFICATION</scope>
</reference>
<dbReference type="PANTHER" id="PTHR14352">
    <property type="entry name" value="HAUS AUGMIN-LIKE COMPLEX SUBUNIT 7"/>
    <property type="match status" value="1"/>
</dbReference>
<dbReference type="InterPro" id="IPR029711">
    <property type="entry name" value="Haus7-like"/>
</dbReference>
<dbReference type="STRING" id="409849.ENSPMGP00000016952"/>
<dbReference type="Proteomes" id="UP000261520">
    <property type="component" value="Unplaced"/>
</dbReference>
<dbReference type="Ensembl" id="ENSPMGT00000018098.1">
    <property type="protein sequence ID" value="ENSPMGP00000016952.1"/>
    <property type="gene ID" value="ENSPMGG00000013886.1"/>
</dbReference>
<dbReference type="GO" id="GO:0051225">
    <property type="term" value="P:spindle assembly"/>
    <property type="evidence" value="ECO:0007669"/>
    <property type="project" value="TreeGrafter"/>
</dbReference>
<keyword evidence="2" id="KW-1185">Reference proteome</keyword>
<dbReference type="GO" id="GO:0051011">
    <property type="term" value="F:microtubule minus-end binding"/>
    <property type="evidence" value="ECO:0007669"/>
    <property type="project" value="TreeGrafter"/>
</dbReference>
<evidence type="ECO:0000313" key="1">
    <source>
        <dbReference type="Ensembl" id="ENSPMGP00000016952.1"/>
    </source>
</evidence>
<dbReference type="PANTHER" id="PTHR14352:SF2">
    <property type="entry name" value="HAUS AUGMIN-LIKE COMPLEX SUBUNIT 7"/>
    <property type="match status" value="1"/>
</dbReference>
<protein>
    <submittedName>
        <fullName evidence="1">Uncharacterized protein</fullName>
    </submittedName>
</protein>
<dbReference type="GO" id="GO:0031023">
    <property type="term" value="P:microtubule organizing center organization"/>
    <property type="evidence" value="ECO:0007669"/>
    <property type="project" value="TreeGrafter"/>
</dbReference>
<proteinExistence type="predicted"/>
<evidence type="ECO:0000313" key="2">
    <source>
        <dbReference type="Proteomes" id="UP000261520"/>
    </source>
</evidence>
<name>A0A3B4AIK8_9GOBI</name>
<sequence>MLTCPRASVQHSNLLSRIVLNCTQSFPLSKLTSESPERPCHSSLLFLCDEVDESDHRGAIEQSQLVAVSCPLMEGLFLQEEDSILQLLCSPSQYRTDILTWICKMALLGQELMLCKAKDLDLIRVSLQQIT</sequence>
<accession>A0A3B4AIK8</accession>
<dbReference type="AlphaFoldDB" id="A0A3B4AIK8"/>
<reference evidence="1" key="1">
    <citation type="submission" date="2025-08" db="UniProtKB">
        <authorList>
            <consortium name="Ensembl"/>
        </authorList>
    </citation>
    <scope>IDENTIFICATION</scope>
</reference>
<organism evidence="1 2">
    <name type="scientific">Periophthalmus magnuspinnatus</name>
    <dbReference type="NCBI Taxonomy" id="409849"/>
    <lineage>
        <taxon>Eukaryota</taxon>
        <taxon>Metazoa</taxon>
        <taxon>Chordata</taxon>
        <taxon>Craniata</taxon>
        <taxon>Vertebrata</taxon>
        <taxon>Euteleostomi</taxon>
        <taxon>Actinopterygii</taxon>
        <taxon>Neopterygii</taxon>
        <taxon>Teleostei</taxon>
        <taxon>Neoteleostei</taxon>
        <taxon>Acanthomorphata</taxon>
        <taxon>Gobiaria</taxon>
        <taxon>Gobiiformes</taxon>
        <taxon>Gobioidei</taxon>
        <taxon>Gobiidae</taxon>
        <taxon>Oxudercinae</taxon>
        <taxon>Periophthalmus</taxon>
    </lineage>
</organism>